<dbReference type="InterPro" id="IPR045170">
    <property type="entry name" value="MTOX"/>
</dbReference>
<dbReference type="Gene3D" id="3.30.9.10">
    <property type="entry name" value="D-Amino Acid Oxidase, subunit A, domain 2"/>
    <property type="match status" value="1"/>
</dbReference>
<sequence>MVSYRAKSLEEENMESRSGIIVFDLIVIGAGVMGSSTAYRSSKLGHRTILLEQYDFLHHRGSSHGESRTIRATYPEVYYTAMARQAAELWAEAEADAGFRVHIKTSQLDVGPANASLRAVVSSCRKTSLPHSVLNAEELSRMFSGRMSIPEDWTAVTTDLGGVIRPTKAVSMFQMLAVRNGAVLKDNMEVSDIRRDEIKGGIVVSTSTGEEFIGRKCVVTAGAWTRKLVNKVSGLELPIQPLETMVSYWRIKPGHEGDFSITRGGGGNFPTFASYGNPYIYGTPSLEYPGLIKVGVHGGRPCDPDSRPWRTSFRFDALRKWIEEIFRGSVDASEPVSTQSCMYSMTPDEDFVIDFLGGEEFREDVVVGGGFSGHGFKMAPLVAKVLVDLAFEGKAEGVEMRHFRIGRFAEDPRGNVKDYMAQVGILSSGDDSFGAVE</sequence>
<keyword evidence="6" id="KW-0812">Transmembrane</keyword>
<keyword evidence="3" id="KW-0285">Flavoprotein</keyword>
<reference evidence="8 9" key="1">
    <citation type="journal article" date="2023" name="Hortic Res">
        <title>Pangenome of water caltrop reveals structural variations and asymmetric subgenome divergence after allopolyploidization.</title>
        <authorList>
            <person name="Zhang X."/>
            <person name="Chen Y."/>
            <person name="Wang L."/>
            <person name="Yuan Y."/>
            <person name="Fang M."/>
            <person name="Shi L."/>
            <person name="Lu R."/>
            <person name="Comes H.P."/>
            <person name="Ma Y."/>
            <person name="Chen Y."/>
            <person name="Huang G."/>
            <person name="Zhou Y."/>
            <person name="Zheng Z."/>
            <person name="Qiu Y."/>
        </authorList>
    </citation>
    <scope>NUCLEOTIDE SEQUENCE [LARGE SCALE GENOMIC DNA]</scope>
    <source>
        <strain evidence="8">F231</strain>
    </source>
</reference>
<dbReference type="PANTHER" id="PTHR10961:SF7">
    <property type="entry name" value="FAD DEPENDENT OXIDOREDUCTASE DOMAIN-CONTAINING PROTEIN"/>
    <property type="match status" value="1"/>
</dbReference>
<dbReference type="Gene3D" id="3.50.50.60">
    <property type="entry name" value="FAD/NAD(P)-binding domain"/>
    <property type="match status" value="1"/>
</dbReference>
<comment type="similarity">
    <text evidence="2">Belongs to the MSOX/MTOX family.</text>
</comment>
<keyword evidence="5" id="KW-0560">Oxidoreductase</keyword>
<accession>A0AAN7LUS3</accession>
<keyword evidence="6" id="KW-1133">Transmembrane helix</keyword>
<feature type="transmembrane region" description="Helical" evidence="6">
    <location>
        <begin position="20"/>
        <end position="39"/>
    </location>
</feature>
<dbReference type="SUPFAM" id="SSF54373">
    <property type="entry name" value="FAD-linked reductases, C-terminal domain"/>
    <property type="match status" value="1"/>
</dbReference>
<evidence type="ECO:0000256" key="3">
    <source>
        <dbReference type="ARBA" id="ARBA00022630"/>
    </source>
</evidence>
<evidence type="ECO:0000256" key="6">
    <source>
        <dbReference type="SAM" id="Phobius"/>
    </source>
</evidence>
<protein>
    <recommendedName>
        <fullName evidence="7">FAD dependent oxidoreductase domain-containing protein</fullName>
    </recommendedName>
</protein>
<proteinExistence type="inferred from homology"/>
<name>A0AAN7LUS3_TRANT</name>
<evidence type="ECO:0000256" key="2">
    <source>
        <dbReference type="ARBA" id="ARBA00010989"/>
    </source>
</evidence>
<gene>
    <name evidence="8" type="ORF">SAY86_003101</name>
</gene>
<dbReference type="Pfam" id="PF01266">
    <property type="entry name" value="DAO"/>
    <property type="match status" value="1"/>
</dbReference>
<comment type="cofactor">
    <cofactor evidence="1">
        <name>FAD</name>
        <dbReference type="ChEBI" id="CHEBI:57692"/>
    </cofactor>
</comment>
<keyword evidence="9" id="KW-1185">Reference proteome</keyword>
<dbReference type="EMBL" id="JAXQNO010000013">
    <property type="protein sequence ID" value="KAK4786412.1"/>
    <property type="molecule type" value="Genomic_DNA"/>
</dbReference>
<evidence type="ECO:0000256" key="5">
    <source>
        <dbReference type="ARBA" id="ARBA00023002"/>
    </source>
</evidence>
<keyword evidence="4" id="KW-0274">FAD</keyword>
<dbReference type="PANTHER" id="PTHR10961">
    <property type="entry name" value="PEROXISOMAL SARCOSINE OXIDASE"/>
    <property type="match status" value="1"/>
</dbReference>
<feature type="domain" description="FAD dependent oxidoreductase" evidence="7">
    <location>
        <begin position="24"/>
        <end position="389"/>
    </location>
</feature>
<dbReference type="Proteomes" id="UP001346149">
    <property type="component" value="Unassembled WGS sequence"/>
</dbReference>
<dbReference type="AlphaFoldDB" id="A0AAN7LUS3"/>
<dbReference type="SUPFAM" id="SSF51905">
    <property type="entry name" value="FAD/NAD(P)-binding domain"/>
    <property type="match status" value="1"/>
</dbReference>
<evidence type="ECO:0000256" key="1">
    <source>
        <dbReference type="ARBA" id="ARBA00001974"/>
    </source>
</evidence>
<comment type="caution">
    <text evidence="8">The sequence shown here is derived from an EMBL/GenBank/DDBJ whole genome shotgun (WGS) entry which is preliminary data.</text>
</comment>
<dbReference type="GO" id="GO:0050660">
    <property type="term" value="F:flavin adenine dinucleotide binding"/>
    <property type="evidence" value="ECO:0007669"/>
    <property type="project" value="InterPro"/>
</dbReference>
<organism evidence="8 9">
    <name type="scientific">Trapa natans</name>
    <name type="common">Water chestnut</name>
    <dbReference type="NCBI Taxonomy" id="22666"/>
    <lineage>
        <taxon>Eukaryota</taxon>
        <taxon>Viridiplantae</taxon>
        <taxon>Streptophyta</taxon>
        <taxon>Embryophyta</taxon>
        <taxon>Tracheophyta</taxon>
        <taxon>Spermatophyta</taxon>
        <taxon>Magnoliopsida</taxon>
        <taxon>eudicotyledons</taxon>
        <taxon>Gunneridae</taxon>
        <taxon>Pentapetalae</taxon>
        <taxon>rosids</taxon>
        <taxon>malvids</taxon>
        <taxon>Myrtales</taxon>
        <taxon>Lythraceae</taxon>
        <taxon>Trapa</taxon>
    </lineage>
</organism>
<dbReference type="InterPro" id="IPR036188">
    <property type="entry name" value="FAD/NAD-bd_sf"/>
</dbReference>
<evidence type="ECO:0000259" key="7">
    <source>
        <dbReference type="Pfam" id="PF01266"/>
    </source>
</evidence>
<keyword evidence="6" id="KW-0472">Membrane</keyword>
<dbReference type="GO" id="GO:0008115">
    <property type="term" value="F:sarcosine oxidase activity"/>
    <property type="evidence" value="ECO:0007669"/>
    <property type="project" value="TreeGrafter"/>
</dbReference>
<evidence type="ECO:0000313" key="8">
    <source>
        <dbReference type="EMBL" id="KAK4786412.1"/>
    </source>
</evidence>
<evidence type="ECO:0000256" key="4">
    <source>
        <dbReference type="ARBA" id="ARBA00022827"/>
    </source>
</evidence>
<evidence type="ECO:0000313" key="9">
    <source>
        <dbReference type="Proteomes" id="UP001346149"/>
    </source>
</evidence>
<dbReference type="InterPro" id="IPR006076">
    <property type="entry name" value="FAD-dep_OxRdtase"/>
</dbReference>